<evidence type="ECO:0000313" key="1">
    <source>
        <dbReference type="EMBL" id="KPX48400.1"/>
    </source>
</evidence>
<protein>
    <submittedName>
        <fullName evidence="1">Uncharacterized protein</fullName>
    </submittedName>
</protein>
<sequence length="82" mass="9254">MLTLNWLGNHMHHSETMALWLHRHLERLSARGMSLGQRLDYRANAPRRHISGDALRHKSAALRGIKCKEVSGFAAGISGRIE</sequence>
<dbReference type="EMBL" id="LJQM01000043">
    <property type="protein sequence ID" value="KPX48400.1"/>
    <property type="molecule type" value="Genomic_DNA"/>
</dbReference>
<accession>A0A0P9SXQ1</accession>
<comment type="caution">
    <text evidence="1">The sequence shown here is derived from an EMBL/GenBank/DDBJ whole genome shotgun (WGS) entry which is preliminary data.</text>
</comment>
<proteinExistence type="predicted"/>
<dbReference type="PATRIC" id="fig|251654.3.peg.2916"/>
<dbReference type="AlphaFoldDB" id="A0A0P9SXQ1"/>
<gene>
    <name evidence="1" type="ORF">ALO68_02233</name>
</gene>
<evidence type="ECO:0000313" key="2">
    <source>
        <dbReference type="Proteomes" id="UP000050557"/>
    </source>
</evidence>
<dbReference type="Proteomes" id="UP000050557">
    <property type="component" value="Unassembled WGS sequence"/>
</dbReference>
<organism evidence="1 2">
    <name type="scientific">Pseudomonas syringae pv. helianthi</name>
    <dbReference type="NCBI Taxonomy" id="251654"/>
    <lineage>
        <taxon>Bacteria</taxon>
        <taxon>Pseudomonadati</taxon>
        <taxon>Pseudomonadota</taxon>
        <taxon>Gammaproteobacteria</taxon>
        <taxon>Pseudomonadales</taxon>
        <taxon>Pseudomonadaceae</taxon>
        <taxon>Pseudomonas</taxon>
    </lineage>
</organism>
<name>A0A0P9SXQ1_9PSED</name>
<reference evidence="1 2" key="1">
    <citation type="submission" date="2015-09" db="EMBL/GenBank/DDBJ databases">
        <title>Genome announcement of multiple Pseudomonas syringae strains.</title>
        <authorList>
            <person name="Thakur S."/>
            <person name="Wang P.W."/>
            <person name="Gong Y."/>
            <person name="Weir B.S."/>
            <person name="Guttman D.S."/>
        </authorList>
    </citation>
    <scope>NUCLEOTIDE SEQUENCE [LARGE SCALE GENOMIC DNA]</scope>
    <source>
        <strain evidence="1 2">ICMP4531</strain>
    </source>
</reference>